<proteinExistence type="predicted"/>
<gene>
    <name evidence="1" type="ORF">LCPAC101_01320</name>
</gene>
<dbReference type="Gene3D" id="1.25.40.20">
    <property type="entry name" value="Ankyrin repeat-containing domain"/>
    <property type="match status" value="1"/>
</dbReference>
<accession>A0A481Z4C5</accession>
<dbReference type="SMART" id="SM00248">
    <property type="entry name" value="ANK"/>
    <property type="match status" value="3"/>
</dbReference>
<organism evidence="1">
    <name type="scientific">Pithovirus LCPAC101</name>
    <dbReference type="NCBI Taxonomy" id="2506586"/>
    <lineage>
        <taxon>Viruses</taxon>
        <taxon>Pithoviruses</taxon>
    </lineage>
</organism>
<sequence>MENIIPSELYIYNVFKFLNYTDIISFIMTNSRYSSLDNEWNIIYKNKYYEFYEKIKLRDNINSKNIFRELENSEKKYEVLYNIENNNNEISQALILNNMINLEKEGNWIFIKSCEYGNIYIVKLLISLEIYGLNEDDGNLGFYYACKNGNMELIKLLMNIKKIDINGNIKNPLILSIETKNLELVTLLLLDIRLNPSIHYNLPIMLAKIKKYTYIYKLLKDDPRVIT</sequence>
<dbReference type="SUPFAM" id="SSF48403">
    <property type="entry name" value="Ankyrin repeat"/>
    <property type="match status" value="1"/>
</dbReference>
<evidence type="ECO:0000313" key="1">
    <source>
        <dbReference type="EMBL" id="QBK89849.1"/>
    </source>
</evidence>
<name>A0A481Z4C5_9VIRU</name>
<dbReference type="Pfam" id="PF12796">
    <property type="entry name" value="Ank_2"/>
    <property type="match status" value="1"/>
</dbReference>
<dbReference type="EMBL" id="MK500443">
    <property type="protein sequence ID" value="QBK89849.1"/>
    <property type="molecule type" value="Genomic_DNA"/>
</dbReference>
<protein>
    <submittedName>
        <fullName evidence="1">Ankyrin repeat protein</fullName>
    </submittedName>
</protein>
<dbReference type="InterPro" id="IPR002110">
    <property type="entry name" value="Ankyrin_rpt"/>
</dbReference>
<reference evidence="1" key="1">
    <citation type="journal article" date="2019" name="MBio">
        <title>Virus Genomes from Deep Sea Sediments Expand the Ocean Megavirome and Support Independent Origins of Viral Gigantism.</title>
        <authorList>
            <person name="Backstrom D."/>
            <person name="Yutin N."/>
            <person name="Jorgensen S.L."/>
            <person name="Dharamshi J."/>
            <person name="Homa F."/>
            <person name="Zaremba-Niedwiedzka K."/>
            <person name="Spang A."/>
            <person name="Wolf Y.I."/>
            <person name="Koonin E.V."/>
            <person name="Ettema T.J."/>
        </authorList>
    </citation>
    <scope>NUCLEOTIDE SEQUENCE</scope>
</reference>
<dbReference type="InterPro" id="IPR036770">
    <property type="entry name" value="Ankyrin_rpt-contain_sf"/>
</dbReference>